<dbReference type="HOGENOM" id="CLU_270632_0_0_1"/>
<dbReference type="InParanoid" id="F4S272"/>
<gene>
    <name evidence="3" type="ORF">MELLADRAFT_67208</name>
</gene>
<dbReference type="OrthoDB" id="2507470at2759"/>
<feature type="compositionally biased region" description="Polar residues" evidence="2">
    <location>
        <begin position="302"/>
        <end position="313"/>
    </location>
</feature>
<feature type="compositionally biased region" description="Pro residues" evidence="2">
    <location>
        <begin position="36"/>
        <end position="48"/>
    </location>
</feature>
<feature type="region of interest" description="Disordered" evidence="2">
    <location>
        <begin position="115"/>
        <end position="166"/>
    </location>
</feature>
<reference evidence="4" key="1">
    <citation type="journal article" date="2011" name="Proc. Natl. Acad. Sci. U.S.A.">
        <title>Obligate biotrophy features unraveled by the genomic analysis of rust fungi.</title>
        <authorList>
            <person name="Duplessis S."/>
            <person name="Cuomo C.A."/>
            <person name="Lin Y.-C."/>
            <person name="Aerts A."/>
            <person name="Tisserant E."/>
            <person name="Veneault-Fourrey C."/>
            <person name="Joly D.L."/>
            <person name="Hacquard S."/>
            <person name="Amselem J."/>
            <person name="Cantarel B.L."/>
            <person name="Chiu R."/>
            <person name="Coutinho P.M."/>
            <person name="Feau N."/>
            <person name="Field M."/>
            <person name="Frey P."/>
            <person name="Gelhaye E."/>
            <person name="Goldberg J."/>
            <person name="Grabherr M.G."/>
            <person name="Kodira C.D."/>
            <person name="Kohler A."/>
            <person name="Kuees U."/>
            <person name="Lindquist E.A."/>
            <person name="Lucas S.M."/>
            <person name="Mago R."/>
            <person name="Mauceli E."/>
            <person name="Morin E."/>
            <person name="Murat C."/>
            <person name="Pangilinan J.L."/>
            <person name="Park R."/>
            <person name="Pearson M."/>
            <person name="Quesneville H."/>
            <person name="Rouhier N."/>
            <person name="Sakthikumar S."/>
            <person name="Salamov A.A."/>
            <person name="Schmutz J."/>
            <person name="Selles B."/>
            <person name="Shapiro H."/>
            <person name="Tanguay P."/>
            <person name="Tuskan G.A."/>
            <person name="Henrissat B."/>
            <person name="Van de Peer Y."/>
            <person name="Rouze P."/>
            <person name="Ellis J.G."/>
            <person name="Dodds P.N."/>
            <person name="Schein J.E."/>
            <person name="Zhong S."/>
            <person name="Hamelin R.C."/>
            <person name="Grigoriev I.V."/>
            <person name="Szabo L.J."/>
            <person name="Martin F."/>
        </authorList>
    </citation>
    <scope>NUCLEOTIDE SEQUENCE [LARGE SCALE GENOMIC DNA]</scope>
    <source>
        <strain evidence="4">98AG31 / pathotype 3-4-7</strain>
    </source>
</reference>
<feature type="compositionally biased region" description="Polar residues" evidence="2">
    <location>
        <begin position="342"/>
        <end position="356"/>
    </location>
</feature>
<evidence type="ECO:0000313" key="3">
    <source>
        <dbReference type="EMBL" id="EGG01255.1"/>
    </source>
</evidence>
<proteinExistence type="predicted"/>
<organism evidence="4">
    <name type="scientific">Melampsora larici-populina (strain 98AG31 / pathotype 3-4-7)</name>
    <name type="common">Poplar leaf rust fungus</name>
    <dbReference type="NCBI Taxonomy" id="747676"/>
    <lineage>
        <taxon>Eukaryota</taxon>
        <taxon>Fungi</taxon>
        <taxon>Dikarya</taxon>
        <taxon>Basidiomycota</taxon>
        <taxon>Pucciniomycotina</taxon>
        <taxon>Pucciniomycetes</taxon>
        <taxon>Pucciniales</taxon>
        <taxon>Melampsoraceae</taxon>
        <taxon>Melampsora</taxon>
    </lineage>
</organism>
<feature type="coiled-coil region" evidence="1">
    <location>
        <begin position="407"/>
        <end position="464"/>
    </location>
</feature>
<keyword evidence="4" id="KW-1185">Reference proteome</keyword>
<dbReference type="GeneID" id="18930786"/>
<evidence type="ECO:0000313" key="4">
    <source>
        <dbReference type="Proteomes" id="UP000001072"/>
    </source>
</evidence>
<feature type="compositionally biased region" description="Basic and acidic residues" evidence="2">
    <location>
        <begin position="360"/>
        <end position="370"/>
    </location>
</feature>
<dbReference type="STRING" id="747676.F4S272"/>
<dbReference type="RefSeq" id="XP_007415605.1">
    <property type="nucleotide sequence ID" value="XM_007415543.1"/>
</dbReference>
<evidence type="ECO:0000256" key="1">
    <source>
        <dbReference type="SAM" id="Coils"/>
    </source>
</evidence>
<name>F4S272_MELLP</name>
<feature type="region of interest" description="Disordered" evidence="2">
    <location>
        <begin position="490"/>
        <end position="617"/>
    </location>
</feature>
<dbReference type="AlphaFoldDB" id="F4S272"/>
<feature type="region of interest" description="Disordered" evidence="2">
    <location>
        <begin position="302"/>
        <end position="404"/>
    </location>
</feature>
<feature type="compositionally biased region" description="Basic and acidic residues" evidence="2">
    <location>
        <begin position="577"/>
        <end position="589"/>
    </location>
</feature>
<feature type="compositionally biased region" description="Basic and acidic residues" evidence="2">
    <location>
        <begin position="131"/>
        <end position="140"/>
    </location>
</feature>
<feature type="compositionally biased region" description="Polar residues" evidence="2">
    <location>
        <begin position="115"/>
        <end position="130"/>
    </location>
</feature>
<feature type="region of interest" description="Disordered" evidence="2">
    <location>
        <begin position="28"/>
        <end position="78"/>
    </location>
</feature>
<evidence type="ECO:0008006" key="5">
    <source>
        <dbReference type="Google" id="ProtNLM"/>
    </source>
</evidence>
<dbReference type="KEGG" id="mlr:MELLADRAFT_67208"/>
<feature type="compositionally biased region" description="Basic and acidic residues" evidence="2">
    <location>
        <begin position="49"/>
        <end position="66"/>
    </location>
</feature>
<keyword evidence="1" id="KW-0175">Coiled coil</keyword>
<evidence type="ECO:0000256" key="2">
    <source>
        <dbReference type="SAM" id="MobiDB-lite"/>
    </source>
</evidence>
<protein>
    <recommendedName>
        <fullName evidence="5">Golgi to ER traffic-protein</fullName>
    </recommendedName>
</protein>
<dbReference type="VEuPathDB" id="FungiDB:MELLADRAFT_67208"/>
<sequence>MLADGEHSAKLAHDSELVQVLIFRFSKPDPCVNPFTPRPYPDPTIPDPTRPEIPDNKPKRTSKDEPFEPSTHPMFDQRLNKCIDPPARRWRAATIEVTNERLRSRQANIRMKLNQIKSSAKNRQSQGSSSKDTEVSERNRSTTAPFTPAPSVPATPRAKAAAPVNDLMAPRKVSSIRGSQLLADGEQSQARLTRSLQAPAIVDPKLKTPVQASEPSKIPKTFKAAIISDKQAKKKKVLRLTVIESNRRRKLAADSPQAQKDVQYLLTLAIGEHSSPSTDNVSSLHRRMSKPLRVMVQQTKKIVEDSSSGQETTFAPIEPHKKGISGISKPGKDAYTPDLAPATTTEGDGSANSTEQAGHAQEEPAIRDETMESGEEDQTQVEHERNASQGLKEEDKPATQTMQSVKVQQATEEFEEVRELYNIMKSRVEKLEKKAENGAIDKQLYVLQRSLDELLKTMAEAEHELMVTLTSQHPEVIFVPSVYVPTVETTNVKKSQRDGADTVPEESDKQASGSSMKRKNRTSDATAHDAPRKRMNTKDFEEKEAVECNQEGRADIGIKSTKRRKTQTPAEVPEEDMPQRPESTSKEAEGLVVHPPQKKGKKKPVEDDDEEDGEEQKKVIIPEMFRKGTKPDLARLLKDMTPIEGQEIRNFRDQLINVAFNWGEALTSNVCSIIQLWSFDRRSLDDKPDESDLPSHLEYIKSLVDDHALMEKRIQTAPLLMQLSALDPFFDETSLNWELVEESSMFPFTKDMNGVFRALHAMSCRKSDSTTWTEVSKLKSDIKNGSMILHNILADSLALISYETQHDDIIIRNDGEFMIPEKFIPMSQTVGWLYHQISMRMKPEGNARGDRVASASVNALQAKFFLVLVGTMLVYKSDCYNREDSKNMRRKKTGNNAQEIAELKAIQKDQTCLRQLVNTKHRNVSKRLKGSDTSTTVAKTKAEERKIAQVINHDLSRFRGDAIQAMSLFFLYGTASFFHVWPTTRDTTQHDAALLINLSAILHERRWRNVEDKKHVFGCRAWNRLDSLMHRALKRFITENGDFRNDIDWPALTGYFSRKFDPTNIAQAFTLDLMMEMQRPGLSRGLNGLVQPHVKLEDSEKWLMDGPATQSFRALWGPTEGKLVNPVDGGGSMYPEVNENGRHTLHHTNETRMAADKAKAATEEPGNEESSEEESSEEGPGDGRGGGGHGCTSDSEDPDVEL</sequence>
<feature type="compositionally biased region" description="Acidic residues" evidence="2">
    <location>
        <begin position="1165"/>
        <end position="1180"/>
    </location>
</feature>
<dbReference type="Proteomes" id="UP000001072">
    <property type="component" value="Unassembled WGS sequence"/>
</dbReference>
<feature type="compositionally biased region" description="Basic and acidic residues" evidence="2">
    <location>
        <begin position="380"/>
        <end position="397"/>
    </location>
</feature>
<feature type="region of interest" description="Disordered" evidence="2">
    <location>
        <begin position="1153"/>
        <end position="1202"/>
    </location>
</feature>
<feature type="compositionally biased region" description="Basic and acidic residues" evidence="2">
    <location>
        <begin position="526"/>
        <end position="556"/>
    </location>
</feature>
<dbReference type="EMBL" id="GL883140">
    <property type="protein sequence ID" value="EGG01255.1"/>
    <property type="molecule type" value="Genomic_DNA"/>
</dbReference>
<feature type="compositionally biased region" description="Basic and acidic residues" evidence="2">
    <location>
        <begin position="1153"/>
        <end position="1162"/>
    </location>
</feature>
<accession>F4S272</accession>